<keyword evidence="4" id="KW-1185">Reference proteome</keyword>
<dbReference type="InterPro" id="IPR045274">
    <property type="entry name" value="WAK-like"/>
</dbReference>
<dbReference type="EMBL" id="JABEZY010267105">
    <property type="protein sequence ID" value="MBA0755044.1"/>
    <property type="molecule type" value="Genomic_DNA"/>
</dbReference>
<protein>
    <recommendedName>
        <fullName evidence="5">Protein kinase domain-containing protein</fullName>
    </recommendedName>
</protein>
<dbReference type="GO" id="GO:0005524">
    <property type="term" value="F:ATP binding"/>
    <property type="evidence" value="ECO:0007669"/>
    <property type="project" value="UniProtKB-KW"/>
</dbReference>
<evidence type="ECO:0008006" key="5">
    <source>
        <dbReference type="Google" id="ProtNLM"/>
    </source>
</evidence>
<gene>
    <name evidence="3" type="ORF">Gogos_022262</name>
</gene>
<dbReference type="GO" id="GO:0004674">
    <property type="term" value="F:protein serine/threonine kinase activity"/>
    <property type="evidence" value="ECO:0007669"/>
    <property type="project" value="TreeGrafter"/>
</dbReference>
<dbReference type="Proteomes" id="UP000593579">
    <property type="component" value="Unassembled WGS sequence"/>
</dbReference>
<evidence type="ECO:0000256" key="1">
    <source>
        <dbReference type="ARBA" id="ARBA00022741"/>
    </source>
</evidence>
<dbReference type="AlphaFoldDB" id="A0A7J9D3B9"/>
<evidence type="ECO:0000256" key="2">
    <source>
        <dbReference type="ARBA" id="ARBA00022840"/>
    </source>
</evidence>
<feature type="non-terminal residue" evidence="3">
    <location>
        <position position="1"/>
    </location>
</feature>
<dbReference type="SUPFAM" id="SSF56112">
    <property type="entry name" value="Protein kinase-like (PK-like)"/>
    <property type="match status" value="1"/>
</dbReference>
<dbReference type="Gene3D" id="3.30.200.20">
    <property type="entry name" value="Phosphorylase Kinase, domain 1"/>
    <property type="match status" value="1"/>
</dbReference>
<name>A0A7J9D3B9_GOSGO</name>
<dbReference type="InterPro" id="IPR011009">
    <property type="entry name" value="Kinase-like_dom_sf"/>
</dbReference>
<keyword evidence="2" id="KW-0067">ATP-binding</keyword>
<keyword evidence="1" id="KW-0547">Nucleotide-binding</keyword>
<dbReference type="PANTHER" id="PTHR27005">
    <property type="entry name" value="WALL-ASSOCIATED RECEPTOR KINASE-LIKE 21"/>
    <property type="match status" value="1"/>
</dbReference>
<sequence>KISSNEGGLDKTKLFNSKELEIATDQYDENRILGCGGQGMAYKGMLFDGRIVAVKKSKITVAWRPKCPPLSMNSSPMETFLVSSMIKMKSTRGRGIYDYALS</sequence>
<dbReference type="GO" id="GO:0005886">
    <property type="term" value="C:plasma membrane"/>
    <property type="evidence" value="ECO:0007669"/>
    <property type="project" value="TreeGrafter"/>
</dbReference>
<accession>A0A7J9D3B9</accession>
<dbReference type="OrthoDB" id="969267at2759"/>
<evidence type="ECO:0000313" key="3">
    <source>
        <dbReference type="EMBL" id="MBA0755044.1"/>
    </source>
</evidence>
<dbReference type="GO" id="GO:0007166">
    <property type="term" value="P:cell surface receptor signaling pathway"/>
    <property type="evidence" value="ECO:0007669"/>
    <property type="project" value="InterPro"/>
</dbReference>
<dbReference type="PANTHER" id="PTHR27005:SF515">
    <property type="entry name" value="WALL-ASSOCIATED RECEPTOR KINASE-LIKE 10-RELATED"/>
    <property type="match status" value="1"/>
</dbReference>
<reference evidence="3 4" key="1">
    <citation type="journal article" date="2019" name="Genome Biol. Evol.">
        <title>Insights into the evolution of the New World diploid cottons (Gossypium, subgenus Houzingenia) based on genome sequencing.</title>
        <authorList>
            <person name="Grover C.E."/>
            <person name="Arick M.A. 2nd"/>
            <person name="Thrash A."/>
            <person name="Conover J.L."/>
            <person name="Sanders W.S."/>
            <person name="Peterson D.G."/>
            <person name="Frelichowski J.E."/>
            <person name="Scheffler J.A."/>
            <person name="Scheffler B.E."/>
            <person name="Wendel J.F."/>
        </authorList>
    </citation>
    <scope>NUCLEOTIDE SEQUENCE [LARGE SCALE GENOMIC DNA]</scope>
    <source>
        <strain evidence="3">5</strain>
        <tissue evidence="3">Leaf</tissue>
    </source>
</reference>
<evidence type="ECO:0000313" key="4">
    <source>
        <dbReference type="Proteomes" id="UP000593579"/>
    </source>
</evidence>
<organism evidence="3 4">
    <name type="scientific">Gossypium gossypioides</name>
    <name type="common">Mexican cotton</name>
    <name type="synonym">Selera gossypioides</name>
    <dbReference type="NCBI Taxonomy" id="34282"/>
    <lineage>
        <taxon>Eukaryota</taxon>
        <taxon>Viridiplantae</taxon>
        <taxon>Streptophyta</taxon>
        <taxon>Embryophyta</taxon>
        <taxon>Tracheophyta</taxon>
        <taxon>Spermatophyta</taxon>
        <taxon>Magnoliopsida</taxon>
        <taxon>eudicotyledons</taxon>
        <taxon>Gunneridae</taxon>
        <taxon>Pentapetalae</taxon>
        <taxon>rosids</taxon>
        <taxon>malvids</taxon>
        <taxon>Malvales</taxon>
        <taxon>Malvaceae</taxon>
        <taxon>Malvoideae</taxon>
        <taxon>Gossypium</taxon>
    </lineage>
</organism>
<comment type="caution">
    <text evidence="3">The sequence shown here is derived from an EMBL/GenBank/DDBJ whole genome shotgun (WGS) entry which is preliminary data.</text>
</comment>
<proteinExistence type="predicted"/>